<dbReference type="Pfam" id="PF02719">
    <property type="entry name" value="Polysacc_synt_2"/>
    <property type="match status" value="1"/>
</dbReference>
<dbReference type="RefSeq" id="WP_197659632.1">
    <property type="nucleotide sequence ID" value="NZ_JAEAGR010000001.1"/>
</dbReference>
<feature type="transmembrane region" description="Helical" evidence="2">
    <location>
        <begin position="77"/>
        <end position="98"/>
    </location>
</feature>
<reference evidence="4" key="1">
    <citation type="submission" date="2020-12" db="EMBL/GenBank/DDBJ databases">
        <title>M. sibirica DSM 26468T genome.</title>
        <authorList>
            <person name="Thieme N."/>
            <person name="Rettenmaier R."/>
            <person name="Zverlov V."/>
            <person name="Liebl W."/>
        </authorList>
    </citation>
    <scope>NUCLEOTIDE SEQUENCE</scope>
    <source>
        <strain evidence="4">DSM 26468</strain>
    </source>
</reference>
<keyword evidence="2" id="KW-0472">Membrane</keyword>
<dbReference type="PANTHER" id="PTHR43318">
    <property type="entry name" value="UDP-N-ACETYLGLUCOSAMINE 4,6-DEHYDRATASE"/>
    <property type="match status" value="1"/>
</dbReference>
<dbReference type="InterPro" id="IPR003869">
    <property type="entry name" value="Polysac_CapD-like"/>
</dbReference>
<dbReference type="Gene3D" id="3.40.50.720">
    <property type="entry name" value="NAD(P)-binding Rossmann-like Domain"/>
    <property type="match status" value="2"/>
</dbReference>
<protein>
    <submittedName>
        <fullName evidence="4">Polysaccharide biosynthesis protein</fullName>
    </submittedName>
</protein>
<dbReference type="EMBL" id="JAEAGR010000001">
    <property type="protein sequence ID" value="MBH1939404.1"/>
    <property type="molecule type" value="Genomic_DNA"/>
</dbReference>
<dbReference type="Pfam" id="PF13727">
    <property type="entry name" value="CoA_binding_3"/>
    <property type="match status" value="1"/>
</dbReference>
<keyword evidence="2" id="KW-1133">Transmembrane helix</keyword>
<evidence type="ECO:0000313" key="4">
    <source>
        <dbReference type="EMBL" id="MBH1939404.1"/>
    </source>
</evidence>
<name>A0A8J7H080_9FIRM</name>
<keyword evidence="5" id="KW-1185">Reference proteome</keyword>
<dbReference type="SUPFAM" id="SSF53335">
    <property type="entry name" value="S-adenosyl-L-methionine-dependent methyltransferases"/>
    <property type="match status" value="1"/>
</dbReference>
<organism evidence="4 5">
    <name type="scientific">Mobilitalea sibirica</name>
    <dbReference type="NCBI Taxonomy" id="1462919"/>
    <lineage>
        <taxon>Bacteria</taxon>
        <taxon>Bacillati</taxon>
        <taxon>Bacillota</taxon>
        <taxon>Clostridia</taxon>
        <taxon>Lachnospirales</taxon>
        <taxon>Lachnospiraceae</taxon>
        <taxon>Mobilitalea</taxon>
    </lineage>
</organism>
<feature type="transmembrane region" description="Helical" evidence="2">
    <location>
        <begin position="104"/>
        <end position="126"/>
    </location>
</feature>
<feature type="domain" description="Polysaccharide biosynthesis protein CapD-like" evidence="3">
    <location>
        <begin position="286"/>
        <end position="568"/>
    </location>
</feature>
<keyword evidence="2" id="KW-0812">Transmembrane</keyword>
<dbReference type="InterPro" id="IPR029063">
    <property type="entry name" value="SAM-dependent_MTases_sf"/>
</dbReference>
<dbReference type="InterPro" id="IPR051203">
    <property type="entry name" value="Polysaccharide_Synthase-Rel"/>
</dbReference>
<dbReference type="CDD" id="cd05237">
    <property type="entry name" value="UDP_invert_4-6DH_SDR_e"/>
    <property type="match status" value="1"/>
</dbReference>
<comment type="caution">
    <text evidence="4">The sequence shown here is derived from an EMBL/GenBank/DDBJ whole genome shotgun (WGS) entry which is preliminary data.</text>
</comment>
<evidence type="ECO:0000313" key="5">
    <source>
        <dbReference type="Proteomes" id="UP000623269"/>
    </source>
</evidence>
<dbReference type="Proteomes" id="UP000623269">
    <property type="component" value="Unassembled WGS sequence"/>
</dbReference>
<comment type="similarity">
    <text evidence="1">Belongs to the polysaccharide synthase family.</text>
</comment>
<evidence type="ECO:0000256" key="1">
    <source>
        <dbReference type="ARBA" id="ARBA00007430"/>
    </source>
</evidence>
<sequence>MLIKKYRKTIVFLLDLFIIVFVNIVLYYFLQLINERVCLNAFELLPHMVIMTLCGAITQSLFRTYDSLWRYAESKEYITLILGGACGYVCFFTLNYFIPGSKLSVLFTLASYSVSLLGMLFMRLCYRQYRKCNKYKKYKDRISLAIIGAGEAGVKLLEEVQNNPNSRYETVCFIDDSIEKIGKFIRNIEVKGPIAKMEKILGDCLVREIVIAIPSATPKQLKCILEICSKIKCRVRILPDTMTLLHRSKSNLWNNIREIQIEELIGREQVILDDKQIKDFILQKVVMVTGGGGSIGSELCRQIARYEPKQLILVDNYENNAYEIQQELLQAYHSNLNLKVEIASVRDGHKVNELLKRYKPNLIFHAAAHKHVPLMEDCPEEAVKNNILGTYNMVLAADRYKVDKFIHISTDKAVNPTSIMGASKRFCEMILQSMKNNSKTDYIAVRFGNVLGSNGSVIPLFQKQIAAGGPVTVTDRRIYRYFMTIAEAVQLVLVSGSMKGNAEIYVLDMGRAVNILELAENLIRLSGYTPYEEIPIIEKGIRPGEKLYEEPLTKGEELIATSNRKIFIERQKSITKKELEDKLELLNNALKTGAPDHIKEVMKQVVPTYRDPKEVNESNVDYDYGAILEQIDGGNNESE</sequence>
<feature type="transmembrane region" description="Helical" evidence="2">
    <location>
        <begin position="12"/>
        <end position="33"/>
    </location>
</feature>
<accession>A0A8J7H080</accession>
<dbReference type="InterPro" id="IPR036291">
    <property type="entry name" value="NAD(P)-bd_dom_sf"/>
</dbReference>
<gene>
    <name evidence="4" type="ORF">I5677_00690</name>
</gene>
<proteinExistence type="inferred from homology"/>
<evidence type="ECO:0000256" key="2">
    <source>
        <dbReference type="SAM" id="Phobius"/>
    </source>
</evidence>
<dbReference type="AlphaFoldDB" id="A0A8J7H080"/>
<evidence type="ECO:0000259" key="3">
    <source>
        <dbReference type="Pfam" id="PF02719"/>
    </source>
</evidence>
<feature type="transmembrane region" description="Helical" evidence="2">
    <location>
        <begin position="45"/>
        <end position="65"/>
    </location>
</feature>
<dbReference type="SUPFAM" id="SSF51735">
    <property type="entry name" value="NAD(P)-binding Rossmann-fold domains"/>
    <property type="match status" value="1"/>
</dbReference>
<dbReference type="PANTHER" id="PTHR43318:SF1">
    <property type="entry name" value="POLYSACCHARIDE BIOSYNTHESIS PROTEIN EPSC-RELATED"/>
    <property type="match status" value="1"/>
</dbReference>